<evidence type="ECO:0000313" key="1">
    <source>
        <dbReference type="EMBL" id="QHU16700.1"/>
    </source>
</evidence>
<proteinExistence type="predicted"/>
<sequence length="148" mass="17542">MDTSIMKILKSKNPNEEYPSNLGKKWTDNEERLLLAELNNNIDIEIIAQNHNRTKGSIYSRRNHIAYKMYLENIPMEEIIEKTKLDEQRIKEIIEKKQNYTPKRIIEPTKSFSIEGEFAKLNNEIKDLRNTIKEMAEMIKAIYDIKNV</sequence>
<dbReference type="AlphaFoldDB" id="A0A6C0KJ39"/>
<reference evidence="1" key="1">
    <citation type="journal article" date="2020" name="Nature">
        <title>Giant virus diversity and host interactions through global metagenomics.</title>
        <authorList>
            <person name="Schulz F."/>
            <person name="Roux S."/>
            <person name="Paez-Espino D."/>
            <person name="Jungbluth S."/>
            <person name="Walsh D.A."/>
            <person name="Denef V.J."/>
            <person name="McMahon K.D."/>
            <person name="Konstantinidis K.T."/>
            <person name="Eloe-Fadrosh E.A."/>
            <person name="Kyrpides N.C."/>
            <person name="Woyke T."/>
        </authorList>
    </citation>
    <scope>NUCLEOTIDE SEQUENCE</scope>
    <source>
        <strain evidence="1">GVMAG-S-3300012000-53</strain>
    </source>
</reference>
<dbReference type="EMBL" id="MN740888">
    <property type="protein sequence ID" value="QHU16700.1"/>
    <property type="molecule type" value="Genomic_DNA"/>
</dbReference>
<protein>
    <submittedName>
        <fullName evidence="1">Uncharacterized protein</fullName>
    </submittedName>
</protein>
<name>A0A6C0KJ39_9ZZZZ</name>
<organism evidence="1">
    <name type="scientific">viral metagenome</name>
    <dbReference type="NCBI Taxonomy" id="1070528"/>
    <lineage>
        <taxon>unclassified sequences</taxon>
        <taxon>metagenomes</taxon>
        <taxon>organismal metagenomes</taxon>
    </lineage>
</organism>
<accession>A0A6C0KJ39</accession>